<dbReference type="AlphaFoldDB" id="A0AA45R4E7"/>
<reference evidence="2" key="1">
    <citation type="submission" date="2021-04" db="EMBL/GenBank/DDBJ databases">
        <title>Genomic sequence of Actinosynnema pretiosum subsp. pretiosum ATCC 31280 (C-14919).</title>
        <authorList>
            <person name="Bai L."/>
            <person name="Wang X."/>
            <person name="Xiao Y."/>
        </authorList>
    </citation>
    <scope>NUCLEOTIDE SEQUENCE</scope>
    <source>
        <strain evidence="2">ATCC 31280</strain>
    </source>
</reference>
<dbReference type="PROSITE" id="PS50801">
    <property type="entry name" value="STAS"/>
    <property type="match status" value="1"/>
</dbReference>
<dbReference type="InterPro" id="IPR036890">
    <property type="entry name" value="HATPase_C_sf"/>
</dbReference>
<name>A0AA45R4E7_9PSEU</name>
<dbReference type="InterPro" id="IPR002645">
    <property type="entry name" value="STAS_dom"/>
</dbReference>
<feature type="domain" description="STAS" evidence="1">
    <location>
        <begin position="4"/>
        <end position="95"/>
    </location>
</feature>
<dbReference type="Gene3D" id="3.30.750.24">
    <property type="entry name" value="STAS domain"/>
    <property type="match status" value="1"/>
</dbReference>
<protein>
    <submittedName>
        <fullName evidence="2">STAS domain-containing protein</fullName>
    </submittedName>
</protein>
<dbReference type="Gene3D" id="3.30.565.10">
    <property type="entry name" value="Histidine kinase-like ATPase, C-terminal domain"/>
    <property type="match status" value="1"/>
</dbReference>
<dbReference type="InterPro" id="IPR050267">
    <property type="entry name" value="Anti-sigma-factor_SerPK"/>
</dbReference>
<dbReference type="InterPro" id="IPR036513">
    <property type="entry name" value="STAS_dom_sf"/>
</dbReference>
<dbReference type="Proteomes" id="UP000677152">
    <property type="component" value="Chromosome"/>
</dbReference>
<accession>A0AA45R4E7</accession>
<sequence>MTAMRCHLSHVAGAALMRPVGRLDLSTAAPLRQALLRVAADHPVALVVDLTRTEIPAPALLGLLCQVADRVDKWPGIPLALVSPRPVADWIRERLPVSPDLAGALRATAPVPRPRHRRIHLPPTPVSPVRARLFATDTCLTWGLTGLLDAAALVAAALTDNAVAHARTDLWLRLTTADDRTPPDRLIRHHLSRGHLRISVQDRCPTLPNRRRDRSGGLDAVAYAASQWGTAPAVGGKAVWALLDPI</sequence>
<dbReference type="SUPFAM" id="SSF52091">
    <property type="entry name" value="SpoIIaa-like"/>
    <property type="match status" value="1"/>
</dbReference>
<proteinExistence type="predicted"/>
<dbReference type="EMBL" id="CP073249">
    <property type="protein sequence ID" value="QUF04847.1"/>
    <property type="molecule type" value="Genomic_DNA"/>
</dbReference>
<dbReference type="CDD" id="cd07043">
    <property type="entry name" value="STAS_anti-anti-sigma_factors"/>
    <property type="match status" value="1"/>
</dbReference>
<evidence type="ECO:0000259" key="1">
    <source>
        <dbReference type="PROSITE" id="PS50801"/>
    </source>
</evidence>
<gene>
    <name evidence="2" type="ORF">KCV87_01545</name>
</gene>
<evidence type="ECO:0000313" key="3">
    <source>
        <dbReference type="Proteomes" id="UP000677152"/>
    </source>
</evidence>
<organism evidence="2 3">
    <name type="scientific">Actinosynnema pretiosum subsp. pretiosum</name>
    <dbReference type="NCBI Taxonomy" id="103721"/>
    <lineage>
        <taxon>Bacteria</taxon>
        <taxon>Bacillati</taxon>
        <taxon>Actinomycetota</taxon>
        <taxon>Actinomycetes</taxon>
        <taxon>Pseudonocardiales</taxon>
        <taxon>Pseudonocardiaceae</taxon>
        <taxon>Actinosynnema</taxon>
    </lineage>
</organism>
<dbReference type="PANTHER" id="PTHR35526">
    <property type="entry name" value="ANTI-SIGMA-F FACTOR RSBW-RELATED"/>
    <property type="match status" value="1"/>
</dbReference>
<dbReference type="PANTHER" id="PTHR35526:SF3">
    <property type="entry name" value="ANTI-SIGMA-F FACTOR RSBW"/>
    <property type="match status" value="1"/>
</dbReference>
<evidence type="ECO:0000313" key="2">
    <source>
        <dbReference type="EMBL" id="QUF04847.1"/>
    </source>
</evidence>